<dbReference type="EnsemblMetazoa" id="CLYHEMT017195.2">
    <property type="protein sequence ID" value="CLYHEMP017195.2"/>
    <property type="gene ID" value="CLYHEMG017195"/>
</dbReference>
<dbReference type="InterPro" id="IPR026136">
    <property type="entry name" value="RIPOR3"/>
</dbReference>
<feature type="compositionally biased region" description="Low complexity" evidence="3">
    <location>
        <begin position="577"/>
        <end position="587"/>
    </location>
</feature>
<feature type="compositionally biased region" description="Polar residues" evidence="3">
    <location>
        <begin position="639"/>
        <end position="670"/>
    </location>
</feature>
<proteinExistence type="inferred from homology"/>
<keyword evidence="2" id="KW-0175">Coiled coil</keyword>
<organism evidence="5 6">
    <name type="scientific">Clytia hemisphaerica</name>
    <dbReference type="NCBI Taxonomy" id="252671"/>
    <lineage>
        <taxon>Eukaryota</taxon>
        <taxon>Metazoa</taxon>
        <taxon>Cnidaria</taxon>
        <taxon>Hydrozoa</taxon>
        <taxon>Hydroidolina</taxon>
        <taxon>Leptothecata</taxon>
        <taxon>Obeliida</taxon>
        <taxon>Clytiidae</taxon>
        <taxon>Clytia</taxon>
    </lineage>
</organism>
<feature type="compositionally biased region" description="Basic and acidic residues" evidence="3">
    <location>
        <begin position="542"/>
        <end position="554"/>
    </location>
</feature>
<feature type="compositionally biased region" description="Low complexity" evidence="3">
    <location>
        <begin position="380"/>
        <end position="398"/>
    </location>
</feature>
<accession>A0A7M5X3I6</accession>
<feature type="compositionally biased region" description="Polar residues" evidence="3">
    <location>
        <begin position="754"/>
        <end position="771"/>
    </location>
</feature>
<keyword evidence="6" id="KW-1185">Reference proteome</keyword>
<feature type="region of interest" description="Disordered" evidence="3">
    <location>
        <begin position="354"/>
        <end position="478"/>
    </location>
</feature>
<dbReference type="Proteomes" id="UP000594262">
    <property type="component" value="Unplaced"/>
</dbReference>
<dbReference type="PANTHER" id="PTHR15829:SF13">
    <property type="entry name" value="FAM65 N-TERMINAL DOMAIN-CONTAINING PROTEIN"/>
    <property type="match status" value="1"/>
</dbReference>
<feature type="compositionally biased region" description="Polar residues" evidence="3">
    <location>
        <begin position="404"/>
        <end position="444"/>
    </location>
</feature>
<name>A0A7M5X3I6_9CNID</name>
<feature type="region of interest" description="Disordered" evidence="3">
    <location>
        <begin position="958"/>
        <end position="990"/>
    </location>
</feature>
<evidence type="ECO:0000259" key="4">
    <source>
        <dbReference type="Pfam" id="PF15903"/>
    </source>
</evidence>
<feature type="compositionally biased region" description="Basic and acidic residues" evidence="3">
    <location>
        <begin position="626"/>
        <end position="638"/>
    </location>
</feature>
<evidence type="ECO:0000313" key="6">
    <source>
        <dbReference type="Proteomes" id="UP000594262"/>
    </source>
</evidence>
<reference evidence="5" key="1">
    <citation type="submission" date="2021-01" db="UniProtKB">
        <authorList>
            <consortium name="EnsemblMetazoa"/>
        </authorList>
    </citation>
    <scope>IDENTIFICATION</scope>
</reference>
<feature type="region of interest" description="Disordered" evidence="3">
    <location>
        <begin position="832"/>
        <end position="910"/>
    </location>
</feature>
<evidence type="ECO:0000256" key="2">
    <source>
        <dbReference type="SAM" id="Coils"/>
    </source>
</evidence>
<dbReference type="OrthoDB" id="5975360at2759"/>
<dbReference type="PANTHER" id="PTHR15829">
    <property type="entry name" value="PROTEIN KINASE PKN/PRK1, EFFECTOR"/>
    <property type="match status" value="1"/>
</dbReference>
<feature type="domain" description="FAM65 N-terminal" evidence="4">
    <location>
        <begin position="142"/>
        <end position="335"/>
    </location>
</feature>
<evidence type="ECO:0000313" key="5">
    <source>
        <dbReference type="EnsemblMetazoa" id="CLYHEMP017195.2"/>
    </source>
</evidence>
<feature type="compositionally biased region" description="Polar residues" evidence="3">
    <location>
        <begin position="888"/>
        <end position="910"/>
    </location>
</feature>
<feature type="coiled-coil region" evidence="2">
    <location>
        <begin position="125"/>
        <end position="152"/>
    </location>
</feature>
<evidence type="ECO:0000256" key="3">
    <source>
        <dbReference type="SAM" id="MobiDB-lite"/>
    </source>
</evidence>
<feature type="compositionally biased region" description="Low complexity" evidence="3">
    <location>
        <begin position="683"/>
        <end position="712"/>
    </location>
</feature>
<feature type="compositionally biased region" description="Basic and acidic residues" evidence="3">
    <location>
        <begin position="445"/>
        <end position="461"/>
    </location>
</feature>
<dbReference type="Pfam" id="PF15903">
    <property type="entry name" value="PL48"/>
    <property type="match status" value="1"/>
</dbReference>
<feature type="compositionally biased region" description="Polar residues" evidence="3">
    <location>
        <begin position="588"/>
        <end position="613"/>
    </location>
</feature>
<feature type="compositionally biased region" description="Polar residues" evidence="3">
    <location>
        <begin position="510"/>
        <end position="541"/>
    </location>
</feature>
<feature type="compositionally biased region" description="Polar residues" evidence="3">
    <location>
        <begin position="555"/>
        <end position="576"/>
    </location>
</feature>
<sequence>MMDDIVEVADDDVFQDKPVSPNEDLPRFYQACSTLLKSSPEITKTGLPLRRCSSSDQHKYKKRDYLLPEGQTVIEKSVQLKSKRSQTLGYYQPNVDLYLALFIQLRNLLLITAKRFEYSRKVSENIDLKLSCVEAEQRIRDKERKVADLQELYIHQHHMREGATKLIESLEHRYNINQSRIEECRLQRQINAERLLLIEEEISKMSGSLKFKVLGLYGFSRISPGDTYELTFKIGSHQKWKSKCKVEVHGQRWIEPLFVFQADVSKSMTIKLAELGSFGKTTGIGEATCYVQEFLSPEPKVFLIPINAIGTMKVKLGVAWSGLDKTDRKFLSSQKRNPEMSDVDFTNAGVVNLTSFGRNPPKPEDRSLIQIPNLLPPNTPSTSTPTSSNSSSSSTPSLGGSGGRTQSSPLPRPNRTSNVSLDNDIQTPNQGLENVRKSSIQGSEMTRKMSSQERPDRERTESSPFPRPKRTPGKHGIDTTDLAEELAGYRKVSATVVDAKAQTLPAHAQGNKTPQTEPRKISNTPDSTQRNDSNNKTPLTDKTTRPKNNSDTRLSESITVTSSPIPANKTPQQKKLSSATSSSGGTSIELSITPTKKNSVSNMATKQNTSITVEKSPVPININKKKSIDEPIKNETPKTSKNNNGHIKTTNVAKVASPSNTPKTKQNSQIKADRKTPVSSAQKSGSKTPTSTSKNLTGQQKTPQQKTPQHKQNGQTKISVEKTPTPKPRPNGQIKNTTESSKSKSSSHIKSTEQKTPNTKAETPKASSTGQLLKERNKSPIVSVQKTPNDTRKISAEVRSSNDMPDPIYDNKKDSSLDHNKNILPVNLSCESSLDRSAGGSPKVIKSKPIEAKKVNTKEKESSVLKSEPKKAPSPVVKHKQHKHLQKENSTPVTSKSHTPNQPSQFVTSGSVAVRSSNQNTSLASRAQNIDVTNDELSQSWPIQSNNWFKETLSRQLLGSNNGKEAPPVPRGPPIGQKPRKTSKLGPFQDSELSDSNLAIQNCLNVCQHIITQLTAKPFIKELAENVEDEMKVLIKAIESFQSRQNRRPSFSESVVIALSSFDFLNKDEEDEDPGTLRGQSPTLYILPIQWKRVHRALFHHLCVLFDLIDVFEKKYGPLQHVAKVTQAAIVRNIKTIRELKRLISEPEEINLQTVCEKYVQSETLGNTWEVSAATDQPLFCNRAAINMTMSALYNHLRTSTETANTLQVQANEVCSAALKHLMGDEQSLTDQDVITVFDFVEFFKRKVQSHNVAEFLQHVKMEITALKGLEATDELVVKSTLQQYWHIPIIPSCIQALFKLLSQGKTTTKANTVNALKQVHKTTATYLEDIIALSLEHKNTPVIVGACLAAGELRLNSFSEKLRYIHDVGNSVVKDAADYSLKRLGHSYIKS</sequence>
<comment type="similarity">
    <text evidence="1">Belongs to the RIPOR family.</text>
</comment>
<feature type="compositionally biased region" description="Basic and acidic residues" evidence="3">
    <location>
        <begin position="809"/>
        <end position="820"/>
    </location>
</feature>
<evidence type="ECO:0000256" key="1">
    <source>
        <dbReference type="ARBA" id="ARBA00005744"/>
    </source>
</evidence>
<feature type="compositionally biased region" description="Basic and acidic residues" evidence="3">
    <location>
        <begin position="848"/>
        <end position="871"/>
    </location>
</feature>
<feature type="region of interest" description="Disordered" evidence="3">
    <location>
        <begin position="501"/>
        <end position="820"/>
    </location>
</feature>
<protein>
    <recommendedName>
        <fullName evidence="4">FAM65 N-terminal domain-containing protein</fullName>
    </recommendedName>
</protein>
<dbReference type="InterPro" id="IPR031780">
    <property type="entry name" value="FAM65_N"/>
</dbReference>